<organism evidence="1 2">
    <name type="scientific">Ferrovibrio terrae</name>
    <dbReference type="NCBI Taxonomy" id="2594003"/>
    <lineage>
        <taxon>Bacteria</taxon>
        <taxon>Pseudomonadati</taxon>
        <taxon>Pseudomonadota</taxon>
        <taxon>Alphaproteobacteria</taxon>
        <taxon>Rhodospirillales</taxon>
        <taxon>Rhodospirillaceae</taxon>
        <taxon>Ferrovibrio</taxon>
    </lineage>
</organism>
<proteinExistence type="predicted"/>
<dbReference type="AlphaFoldDB" id="A0A516GWX9"/>
<dbReference type="KEGG" id="fer:FNB15_01540"/>
<dbReference type="RefSeq" id="WP_144067020.1">
    <property type="nucleotide sequence ID" value="NZ_CP041636.1"/>
</dbReference>
<dbReference type="Proteomes" id="UP000317496">
    <property type="component" value="Chromosome"/>
</dbReference>
<dbReference type="SUPFAM" id="SSF53756">
    <property type="entry name" value="UDP-Glycosyltransferase/glycogen phosphorylase"/>
    <property type="match status" value="1"/>
</dbReference>
<dbReference type="GO" id="GO:0016740">
    <property type="term" value="F:transferase activity"/>
    <property type="evidence" value="ECO:0007669"/>
    <property type="project" value="UniProtKB-KW"/>
</dbReference>
<protein>
    <submittedName>
        <fullName evidence="1">Glycosyltransferase family 4 protein</fullName>
    </submittedName>
</protein>
<keyword evidence="1" id="KW-0808">Transferase</keyword>
<evidence type="ECO:0000313" key="1">
    <source>
        <dbReference type="EMBL" id="QDO96039.1"/>
    </source>
</evidence>
<sequence>MTRLASTRYRGFIPAGQLRQDGHSASVIALMELFRPDFDTRLDLLVLHQPKHDILMLANVIKVLFDRLDAIRSQGGRIVVDVSDFKLSVDVLDAMAKAFGRDKAQTYRTILEAVFARCDAVTAPTEALAQQMRDVLGPARPVFVIEDVVEVAPQPAKFAPAQPLNLLWFGFLSAHVAAVRQLVHDDLPKIRQRRPVALKLVCEALPSADSQRIFGPAEPAAFGVAHEQWSVPVLEASLAACDLVVLPFDADAASSRGKSNNRALQALAAGRYVVAHPLESYQTLGDFIGLDASIATAVETAVSNPAVTLARLQAGQDFVQARYSPAANAARWLAVLGDLKR</sequence>
<dbReference type="OrthoDB" id="7829173at2"/>
<dbReference type="EMBL" id="CP041636">
    <property type="protein sequence ID" value="QDO96039.1"/>
    <property type="molecule type" value="Genomic_DNA"/>
</dbReference>
<keyword evidence="2" id="KW-1185">Reference proteome</keyword>
<evidence type="ECO:0000313" key="2">
    <source>
        <dbReference type="Proteomes" id="UP000317496"/>
    </source>
</evidence>
<name>A0A516GWX9_9PROT</name>
<gene>
    <name evidence="1" type="ORF">FNB15_01540</name>
</gene>
<reference evidence="1 2" key="1">
    <citation type="submission" date="2019-07" db="EMBL/GenBank/DDBJ databases">
        <title>Genome sequencing for Ferrovibrio sp. K5.</title>
        <authorList>
            <person name="Park S.-J."/>
        </authorList>
    </citation>
    <scope>NUCLEOTIDE SEQUENCE [LARGE SCALE GENOMIC DNA]</scope>
    <source>
        <strain evidence="1 2">K5</strain>
    </source>
</reference>
<accession>A0A516GWX9</accession>